<feature type="compositionally biased region" description="Low complexity" evidence="1">
    <location>
        <begin position="43"/>
        <end position="52"/>
    </location>
</feature>
<evidence type="ECO:0000313" key="2">
    <source>
        <dbReference type="EMBL" id="GFO49233.1"/>
    </source>
</evidence>
<evidence type="ECO:0000256" key="1">
    <source>
        <dbReference type="SAM" id="MobiDB-lite"/>
    </source>
</evidence>
<reference evidence="2 3" key="1">
    <citation type="journal article" date="2021" name="Elife">
        <title>Chloroplast acquisition without the gene transfer in kleptoplastic sea slugs, Plakobranchus ocellatus.</title>
        <authorList>
            <person name="Maeda T."/>
            <person name="Takahashi S."/>
            <person name="Yoshida T."/>
            <person name="Shimamura S."/>
            <person name="Takaki Y."/>
            <person name="Nagai Y."/>
            <person name="Toyoda A."/>
            <person name="Suzuki Y."/>
            <person name="Arimoto A."/>
            <person name="Ishii H."/>
            <person name="Satoh N."/>
            <person name="Nishiyama T."/>
            <person name="Hasebe M."/>
            <person name="Maruyama T."/>
            <person name="Minagawa J."/>
            <person name="Obokata J."/>
            <person name="Shigenobu S."/>
        </authorList>
    </citation>
    <scope>NUCLEOTIDE SEQUENCE [LARGE SCALE GENOMIC DNA]</scope>
</reference>
<comment type="caution">
    <text evidence="2">The sequence shown here is derived from an EMBL/GenBank/DDBJ whole genome shotgun (WGS) entry which is preliminary data.</text>
</comment>
<name>A0AAV4DY72_9GAST</name>
<keyword evidence="3" id="KW-1185">Reference proteome</keyword>
<sequence length="101" mass="11105">MFVDQSLCTTNDLKKTTNLLRHLRNKHPFELAAYEERQSCQRPSPTTSSSTPQATLQLDSPQPGTSQSIVCSSEDKVETGPHQETPGTLTQLQAPLLLPSN</sequence>
<feature type="region of interest" description="Disordered" evidence="1">
    <location>
        <begin position="36"/>
        <end position="101"/>
    </location>
</feature>
<dbReference type="Proteomes" id="UP000735302">
    <property type="component" value="Unassembled WGS sequence"/>
</dbReference>
<organism evidence="2 3">
    <name type="scientific">Plakobranchus ocellatus</name>
    <dbReference type="NCBI Taxonomy" id="259542"/>
    <lineage>
        <taxon>Eukaryota</taxon>
        <taxon>Metazoa</taxon>
        <taxon>Spiralia</taxon>
        <taxon>Lophotrochozoa</taxon>
        <taxon>Mollusca</taxon>
        <taxon>Gastropoda</taxon>
        <taxon>Heterobranchia</taxon>
        <taxon>Euthyneura</taxon>
        <taxon>Panpulmonata</taxon>
        <taxon>Sacoglossa</taxon>
        <taxon>Placobranchoidea</taxon>
        <taxon>Plakobranchidae</taxon>
        <taxon>Plakobranchus</taxon>
    </lineage>
</organism>
<gene>
    <name evidence="2" type="ORF">PoB_007573800</name>
</gene>
<accession>A0AAV4DY72</accession>
<protein>
    <recommendedName>
        <fullName evidence="4">BED-type domain-containing protein</fullName>
    </recommendedName>
</protein>
<feature type="compositionally biased region" description="Low complexity" evidence="1">
    <location>
        <begin position="85"/>
        <end position="101"/>
    </location>
</feature>
<feature type="compositionally biased region" description="Polar residues" evidence="1">
    <location>
        <begin position="53"/>
        <end position="71"/>
    </location>
</feature>
<dbReference type="AlphaFoldDB" id="A0AAV4DY72"/>
<proteinExistence type="predicted"/>
<dbReference type="EMBL" id="BLXT01008461">
    <property type="protein sequence ID" value="GFO49233.1"/>
    <property type="molecule type" value="Genomic_DNA"/>
</dbReference>
<evidence type="ECO:0000313" key="3">
    <source>
        <dbReference type="Proteomes" id="UP000735302"/>
    </source>
</evidence>
<evidence type="ECO:0008006" key="4">
    <source>
        <dbReference type="Google" id="ProtNLM"/>
    </source>
</evidence>